<evidence type="ECO:0000313" key="1">
    <source>
        <dbReference type="EMBL" id="MBB4843768.1"/>
    </source>
</evidence>
<keyword evidence="2" id="KW-1185">Reference proteome</keyword>
<dbReference type="InterPro" id="IPR036390">
    <property type="entry name" value="WH_DNA-bd_sf"/>
</dbReference>
<dbReference type="InterPro" id="IPR036388">
    <property type="entry name" value="WH-like_DNA-bd_sf"/>
</dbReference>
<dbReference type="AlphaFoldDB" id="A0A840LC65"/>
<dbReference type="CDD" id="cd05403">
    <property type="entry name" value="NT_KNTase_like"/>
    <property type="match status" value="1"/>
</dbReference>
<keyword evidence="1" id="KW-0808">Transferase</keyword>
<protein>
    <submittedName>
        <fullName evidence="1">Putative nucleotidyltransferase</fullName>
    </submittedName>
</protein>
<organism evidence="1 2">
    <name type="scientific">Roseateles oligotrophus</name>
    <dbReference type="NCBI Taxonomy" id="1769250"/>
    <lineage>
        <taxon>Bacteria</taxon>
        <taxon>Pseudomonadati</taxon>
        <taxon>Pseudomonadota</taxon>
        <taxon>Betaproteobacteria</taxon>
        <taxon>Burkholderiales</taxon>
        <taxon>Sphaerotilaceae</taxon>
        <taxon>Roseateles</taxon>
    </lineage>
</organism>
<dbReference type="SUPFAM" id="SSF46785">
    <property type="entry name" value="Winged helix' DNA-binding domain"/>
    <property type="match status" value="1"/>
</dbReference>
<name>A0A840LC65_9BURK</name>
<sequence length="199" mass="21450">MNIASALFTDSQSRVFRWLFVHPERAFHLNELRRLTGLGSASLQRELNRLAEAGLVTAQAVGNLRCFQANPQSPIYGELLALTRKTLGTVPVLREALAALQPSLQAAWVYGSVAKESDGASSDIDVMLVGDDLSLGRVLASLEPAELQLGRKINPSCYSPPEFERRRAEPDSFVNRVLSQATLALIGDPQALAGPAQGG</sequence>
<proteinExistence type="predicted"/>
<dbReference type="SUPFAM" id="SSF81301">
    <property type="entry name" value="Nucleotidyltransferase"/>
    <property type="match status" value="1"/>
</dbReference>
<gene>
    <name evidence="1" type="ORF">HNP55_002291</name>
</gene>
<dbReference type="GO" id="GO:0016740">
    <property type="term" value="F:transferase activity"/>
    <property type="evidence" value="ECO:0007669"/>
    <property type="project" value="UniProtKB-KW"/>
</dbReference>
<reference evidence="1 2" key="1">
    <citation type="submission" date="2020-08" db="EMBL/GenBank/DDBJ databases">
        <title>Functional genomics of gut bacteria from endangered species of beetles.</title>
        <authorList>
            <person name="Carlos-Shanley C."/>
        </authorList>
    </citation>
    <scope>NUCLEOTIDE SEQUENCE [LARGE SCALE GENOMIC DNA]</scope>
    <source>
        <strain evidence="1 2">S00239</strain>
    </source>
</reference>
<dbReference type="Proteomes" id="UP000562027">
    <property type="component" value="Unassembled WGS sequence"/>
</dbReference>
<dbReference type="Gene3D" id="3.30.460.10">
    <property type="entry name" value="Beta Polymerase, domain 2"/>
    <property type="match status" value="1"/>
</dbReference>
<accession>A0A840LC65</accession>
<dbReference type="Gene3D" id="1.10.10.10">
    <property type="entry name" value="Winged helix-like DNA-binding domain superfamily/Winged helix DNA-binding domain"/>
    <property type="match status" value="1"/>
</dbReference>
<dbReference type="EMBL" id="JACHLP010000004">
    <property type="protein sequence ID" value="MBB4843768.1"/>
    <property type="molecule type" value="Genomic_DNA"/>
</dbReference>
<dbReference type="InterPro" id="IPR043519">
    <property type="entry name" value="NT_sf"/>
</dbReference>
<evidence type="ECO:0000313" key="2">
    <source>
        <dbReference type="Proteomes" id="UP000562027"/>
    </source>
</evidence>
<dbReference type="RefSeq" id="WP_184299341.1">
    <property type="nucleotide sequence ID" value="NZ_JACHLP010000004.1"/>
</dbReference>
<comment type="caution">
    <text evidence="1">The sequence shown here is derived from an EMBL/GenBank/DDBJ whole genome shotgun (WGS) entry which is preliminary data.</text>
</comment>